<dbReference type="Pfam" id="PF18305">
    <property type="entry name" value="DNA_pol_A_exoN"/>
    <property type="match status" value="1"/>
</dbReference>
<proteinExistence type="predicted"/>
<dbReference type="InterPro" id="IPR051086">
    <property type="entry name" value="RNase_D-like"/>
</dbReference>
<reference evidence="3 4" key="1">
    <citation type="submission" date="2016-10" db="EMBL/GenBank/DDBJ databases">
        <authorList>
            <person name="de Groot N.N."/>
        </authorList>
    </citation>
    <scope>NUCLEOTIDE SEQUENCE [LARGE SCALE GENOMIC DNA]</scope>
    <source>
        <strain evidence="3 4">JCM 11308</strain>
    </source>
</reference>
<evidence type="ECO:0000259" key="2">
    <source>
        <dbReference type="PROSITE" id="PS50967"/>
    </source>
</evidence>
<dbReference type="InterPro" id="IPR041605">
    <property type="entry name" value="Exo_C"/>
</dbReference>
<dbReference type="STRING" id="168276.SAMN05444580_102210"/>
<protein>
    <submittedName>
        <fullName evidence="3">Ribonuclease D</fullName>
    </submittedName>
</protein>
<dbReference type="AlphaFoldDB" id="A0A1G6QU08"/>
<feature type="region of interest" description="Disordered" evidence="1">
    <location>
        <begin position="308"/>
        <end position="330"/>
    </location>
</feature>
<feature type="domain" description="HRDC" evidence="2">
    <location>
        <begin position="230"/>
        <end position="310"/>
    </location>
</feature>
<evidence type="ECO:0000256" key="1">
    <source>
        <dbReference type="SAM" id="MobiDB-lite"/>
    </source>
</evidence>
<dbReference type="GO" id="GO:0003676">
    <property type="term" value="F:nucleic acid binding"/>
    <property type="evidence" value="ECO:0007669"/>
    <property type="project" value="InterPro"/>
</dbReference>
<gene>
    <name evidence="3" type="ORF">SAMN05444580_102210</name>
</gene>
<sequence>MSEASDQESERTVVPLLAPADGVPAVVDSPRLLADAVRALADGTGPLAVDAERASGFRYSARAYLLQFRRAGAGTILIDPIPLTGAMDALADVINPLEWVLHSADQDLPGLDELGLRPAALYDTELAGRLAGFERVGLAAIVERTLGLGLQKGHGAADWSSRPLPDSWLNYAALDVEVLLELHEAMAAELESQGKTEWAAQEFEHIRLAGPPKPKPDRWRRTSGIHSLKTQRQLAAVRELWTTRDEMASSRDIAPGRVLPDKAIVDAAGADPRTVDALRALPIFGGPRQRRMSKTWLQALDRARALPDDELPPLAQPFTGPPPVSKWQRRNPEAADRLAAERAAMTELSERVRVPVENLLTPDLVRRLVWDWTPGPAEAAEARVDAVLVAGGARPWQRQLTVPMLAAALSTASATAD</sequence>
<accession>A0A1G6QU08</accession>
<dbReference type="Gene3D" id="1.10.150.80">
    <property type="entry name" value="HRDC domain"/>
    <property type="match status" value="2"/>
</dbReference>
<dbReference type="EMBL" id="FNAB01000002">
    <property type="protein sequence ID" value="SDC95818.1"/>
    <property type="molecule type" value="Genomic_DNA"/>
</dbReference>
<dbReference type="InterPro" id="IPR002562">
    <property type="entry name" value="3'-5'_exonuclease_dom"/>
</dbReference>
<dbReference type="PROSITE" id="PS50967">
    <property type="entry name" value="HRDC"/>
    <property type="match status" value="1"/>
</dbReference>
<dbReference type="Pfam" id="PF00570">
    <property type="entry name" value="HRDC"/>
    <property type="match status" value="1"/>
</dbReference>
<dbReference type="SMART" id="SM00474">
    <property type="entry name" value="35EXOc"/>
    <property type="match status" value="1"/>
</dbReference>
<dbReference type="RefSeq" id="WP_072843948.1">
    <property type="nucleotide sequence ID" value="NZ_FNAB01000002.1"/>
</dbReference>
<dbReference type="GO" id="GO:0008408">
    <property type="term" value="F:3'-5' exonuclease activity"/>
    <property type="evidence" value="ECO:0007669"/>
    <property type="project" value="InterPro"/>
</dbReference>
<evidence type="ECO:0000313" key="4">
    <source>
        <dbReference type="Proteomes" id="UP000199417"/>
    </source>
</evidence>
<dbReference type="InterPro" id="IPR044876">
    <property type="entry name" value="HRDC_dom_sf"/>
</dbReference>
<dbReference type="InterPro" id="IPR010997">
    <property type="entry name" value="HRDC-like_sf"/>
</dbReference>
<dbReference type="Pfam" id="PF01612">
    <property type="entry name" value="DNA_pol_A_exo1"/>
    <property type="match status" value="1"/>
</dbReference>
<dbReference type="Gene3D" id="3.30.420.10">
    <property type="entry name" value="Ribonuclease H-like superfamily/Ribonuclease H"/>
    <property type="match status" value="1"/>
</dbReference>
<organism evidence="3 4">
    <name type="scientific">Rhodococcus tukisamuensis</name>
    <dbReference type="NCBI Taxonomy" id="168276"/>
    <lineage>
        <taxon>Bacteria</taxon>
        <taxon>Bacillati</taxon>
        <taxon>Actinomycetota</taxon>
        <taxon>Actinomycetes</taxon>
        <taxon>Mycobacteriales</taxon>
        <taxon>Nocardiaceae</taxon>
        <taxon>Rhodococcus</taxon>
    </lineage>
</organism>
<dbReference type="InterPro" id="IPR012337">
    <property type="entry name" value="RNaseH-like_sf"/>
</dbReference>
<name>A0A1G6QU08_9NOCA</name>
<evidence type="ECO:0000313" key="3">
    <source>
        <dbReference type="EMBL" id="SDC95818.1"/>
    </source>
</evidence>
<dbReference type="InterPro" id="IPR002121">
    <property type="entry name" value="HRDC_dom"/>
</dbReference>
<dbReference type="SUPFAM" id="SSF47819">
    <property type="entry name" value="HRDC-like"/>
    <property type="match status" value="1"/>
</dbReference>
<dbReference type="CDD" id="cd06142">
    <property type="entry name" value="RNaseD_exo"/>
    <property type="match status" value="1"/>
</dbReference>
<dbReference type="SUPFAM" id="SSF53098">
    <property type="entry name" value="Ribonuclease H-like"/>
    <property type="match status" value="1"/>
</dbReference>
<dbReference type="GO" id="GO:0006139">
    <property type="term" value="P:nucleobase-containing compound metabolic process"/>
    <property type="evidence" value="ECO:0007669"/>
    <property type="project" value="InterPro"/>
</dbReference>
<keyword evidence="4" id="KW-1185">Reference proteome</keyword>
<dbReference type="PANTHER" id="PTHR47649">
    <property type="entry name" value="RIBONUCLEASE D"/>
    <property type="match status" value="1"/>
</dbReference>
<dbReference type="Proteomes" id="UP000199417">
    <property type="component" value="Unassembled WGS sequence"/>
</dbReference>
<dbReference type="SMART" id="SM00341">
    <property type="entry name" value="HRDC"/>
    <property type="match status" value="1"/>
</dbReference>
<dbReference type="PANTHER" id="PTHR47649:SF1">
    <property type="entry name" value="RIBONUCLEASE D"/>
    <property type="match status" value="1"/>
</dbReference>
<dbReference type="GO" id="GO:0000166">
    <property type="term" value="F:nucleotide binding"/>
    <property type="evidence" value="ECO:0007669"/>
    <property type="project" value="InterPro"/>
</dbReference>
<dbReference type="InterPro" id="IPR036397">
    <property type="entry name" value="RNaseH_sf"/>
</dbReference>